<feature type="compositionally biased region" description="Polar residues" evidence="1">
    <location>
        <begin position="342"/>
        <end position="363"/>
    </location>
</feature>
<feature type="compositionally biased region" description="Polar residues" evidence="1">
    <location>
        <begin position="291"/>
        <end position="321"/>
    </location>
</feature>
<dbReference type="Pfam" id="PF24476">
    <property type="entry name" value="DUF7580"/>
    <property type="match status" value="1"/>
</dbReference>
<name>A0A8H3YQQ1_VENIN</name>
<evidence type="ECO:0000256" key="2">
    <source>
        <dbReference type="SAM" id="SignalP"/>
    </source>
</evidence>
<evidence type="ECO:0000313" key="5">
    <source>
        <dbReference type="Proteomes" id="UP000433883"/>
    </source>
</evidence>
<dbReference type="AlphaFoldDB" id="A0A8H3YQQ1"/>
<comment type="caution">
    <text evidence="4">The sequence shown here is derived from an EMBL/GenBank/DDBJ whole genome shotgun (WGS) entry which is preliminary data.</text>
</comment>
<protein>
    <recommendedName>
        <fullName evidence="3">DUF7580 domain-containing protein</fullName>
    </recommendedName>
</protein>
<gene>
    <name evidence="4" type="ORF">BLS_005814</name>
</gene>
<accession>A0A8H3YQQ1</accession>
<dbReference type="PANTHER" id="PTHR35186">
    <property type="entry name" value="ANK_REP_REGION DOMAIN-CONTAINING PROTEIN"/>
    <property type="match status" value="1"/>
</dbReference>
<dbReference type="EMBL" id="WNWQ01000409">
    <property type="protein sequence ID" value="KAE9968513.1"/>
    <property type="molecule type" value="Genomic_DNA"/>
</dbReference>
<proteinExistence type="predicted"/>
<dbReference type="InterPro" id="IPR056002">
    <property type="entry name" value="DUF7580"/>
</dbReference>
<evidence type="ECO:0000256" key="1">
    <source>
        <dbReference type="SAM" id="MobiDB-lite"/>
    </source>
</evidence>
<feature type="region of interest" description="Disordered" evidence="1">
    <location>
        <begin position="291"/>
        <end position="363"/>
    </location>
</feature>
<dbReference type="PANTHER" id="PTHR35186:SF4">
    <property type="entry name" value="PRION-INHIBITION AND PROPAGATION HELO DOMAIN-CONTAINING PROTEIN"/>
    <property type="match status" value="1"/>
</dbReference>
<feature type="chain" id="PRO_5034048825" description="DUF7580 domain-containing protein" evidence="2">
    <location>
        <begin position="21"/>
        <end position="612"/>
    </location>
</feature>
<evidence type="ECO:0000259" key="3">
    <source>
        <dbReference type="Pfam" id="PF24476"/>
    </source>
</evidence>
<feature type="domain" description="DUF7580" evidence="3">
    <location>
        <begin position="375"/>
        <end position="600"/>
    </location>
</feature>
<feature type="signal peptide" evidence="2">
    <location>
        <begin position="1"/>
        <end position="20"/>
    </location>
</feature>
<sequence length="612" mass="69942">MSGVEAAGFVLAAFPLLISALEHYRESAEVLKEWWQYKREYRKVKDEICFHRLAFEQNLEKYLLPLIADEHELHTLIIEPLGEAWEAPELEEKLKARLPRAYELYLSTISQMNDTMEELLNLLNLDVDGVDAECVPAEKRAKNRLKSLVARENIRYEGQRAKFALGKSLRTKLFSELASYNARLRELLDTSDEIEIIRSTRRDLRGPASAKGLSKFWKHANNIFRLLQKAWGCECSPEHHVNIMLQHRTNSQVNFTLSFLFSKLLVQPQCPSWSSFRSRIDLTEDEKIESTPQFHRSFSEITINTPSTPPSKRSSMRTSLRPSRERDTSYGRSIILEDSTEALPSSTRTSVTWGSDSTPTMSNSSTLFEPAGEELDNLCGKIASFKNIDTSCLGVLKDEEHDYTLFPLLQEQRSHTEQQEMISLGSILRKEHKFKLSRRQRYHIALTLASSHLQLHKTAWLESGWSKDEILFLPDPLNSEQVSLDQPFIARDFAISGEKRGPPTADNSCSNLGIMLLELCFNSPFESQSYRKKYIPPDGQSNPYLDLAAALEWCNSEAAEEAGPDFEGAVKWCLSQFGMVDSLDEGKKAEMVEKVVRPLEYCHRQFEISSQV</sequence>
<evidence type="ECO:0000313" key="4">
    <source>
        <dbReference type="EMBL" id="KAE9968513.1"/>
    </source>
</evidence>
<reference evidence="4 5" key="1">
    <citation type="submission" date="2019-11" db="EMBL/GenBank/DDBJ databases">
        <title>Venturia inaequalis Genome Resource.</title>
        <authorList>
            <person name="Lichtner F.J."/>
        </authorList>
    </citation>
    <scope>NUCLEOTIDE SEQUENCE [LARGE SCALE GENOMIC DNA]</scope>
    <source>
        <strain evidence="4">Bline_iso_100314</strain>
    </source>
</reference>
<dbReference type="Proteomes" id="UP000433883">
    <property type="component" value="Unassembled WGS sequence"/>
</dbReference>
<keyword evidence="2" id="KW-0732">Signal</keyword>
<organism evidence="4 5">
    <name type="scientific">Venturia inaequalis</name>
    <name type="common">Apple scab fungus</name>
    <dbReference type="NCBI Taxonomy" id="5025"/>
    <lineage>
        <taxon>Eukaryota</taxon>
        <taxon>Fungi</taxon>
        <taxon>Dikarya</taxon>
        <taxon>Ascomycota</taxon>
        <taxon>Pezizomycotina</taxon>
        <taxon>Dothideomycetes</taxon>
        <taxon>Pleosporomycetidae</taxon>
        <taxon>Venturiales</taxon>
        <taxon>Venturiaceae</taxon>
        <taxon>Venturia</taxon>
    </lineage>
</organism>